<dbReference type="EMBL" id="LAZR01043906">
    <property type="protein sequence ID" value="KKL05964.1"/>
    <property type="molecule type" value="Genomic_DNA"/>
</dbReference>
<evidence type="ECO:0008006" key="2">
    <source>
        <dbReference type="Google" id="ProtNLM"/>
    </source>
</evidence>
<evidence type="ECO:0000313" key="1">
    <source>
        <dbReference type="EMBL" id="KKL05964.1"/>
    </source>
</evidence>
<accession>A0A0F9A8R9</accession>
<organism evidence="1">
    <name type="scientific">marine sediment metagenome</name>
    <dbReference type="NCBI Taxonomy" id="412755"/>
    <lineage>
        <taxon>unclassified sequences</taxon>
        <taxon>metagenomes</taxon>
        <taxon>ecological metagenomes</taxon>
    </lineage>
</organism>
<dbReference type="AlphaFoldDB" id="A0A0F9A8R9"/>
<gene>
    <name evidence="1" type="ORF">LCGC14_2600780</name>
</gene>
<reference evidence="1" key="1">
    <citation type="journal article" date="2015" name="Nature">
        <title>Complex archaea that bridge the gap between prokaryotes and eukaryotes.</title>
        <authorList>
            <person name="Spang A."/>
            <person name="Saw J.H."/>
            <person name="Jorgensen S.L."/>
            <person name="Zaremba-Niedzwiedzka K."/>
            <person name="Martijn J."/>
            <person name="Lind A.E."/>
            <person name="van Eijk R."/>
            <person name="Schleper C."/>
            <person name="Guy L."/>
            <person name="Ettema T.J."/>
        </authorList>
    </citation>
    <scope>NUCLEOTIDE SEQUENCE</scope>
</reference>
<sequence length="58" mass="6628">MRDIPESGKCFSCKTEVTDECYCLGCKEFICTDKVCMKLHHALAQLLGVVWELRNSDE</sequence>
<name>A0A0F9A8R9_9ZZZZ</name>
<protein>
    <recommendedName>
        <fullName evidence="2">B box-type domain-containing protein</fullName>
    </recommendedName>
</protein>
<comment type="caution">
    <text evidence="1">The sequence shown here is derived from an EMBL/GenBank/DDBJ whole genome shotgun (WGS) entry which is preliminary data.</text>
</comment>
<proteinExistence type="predicted"/>